<reference evidence="3" key="1">
    <citation type="submission" date="2016-10" db="EMBL/GenBank/DDBJ databases">
        <authorList>
            <person name="Varghese N."/>
            <person name="Submissions S."/>
        </authorList>
    </citation>
    <scope>NUCLEOTIDE SEQUENCE [LARGE SCALE GENOMIC DNA]</scope>
    <source>
        <strain evidence="3">LMG 26031</strain>
    </source>
</reference>
<feature type="signal peptide" evidence="1">
    <location>
        <begin position="1"/>
        <end position="21"/>
    </location>
</feature>
<dbReference type="OrthoDB" id="8588389at2"/>
<evidence type="ECO:0000313" key="2">
    <source>
        <dbReference type="EMBL" id="SEI61678.1"/>
    </source>
</evidence>
<dbReference type="PROSITE" id="PS51257">
    <property type="entry name" value="PROKAR_LIPOPROTEIN"/>
    <property type="match status" value="1"/>
</dbReference>
<evidence type="ECO:0000313" key="3">
    <source>
        <dbReference type="Proteomes" id="UP000198866"/>
    </source>
</evidence>
<dbReference type="STRING" id="667676.SAMN05192539_100323"/>
<evidence type="ECO:0008006" key="4">
    <source>
        <dbReference type="Google" id="ProtNLM"/>
    </source>
</evidence>
<dbReference type="EMBL" id="FNYE01000003">
    <property type="protein sequence ID" value="SEI61678.1"/>
    <property type="molecule type" value="Genomic_DNA"/>
</dbReference>
<dbReference type="Proteomes" id="UP000198866">
    <property type="component" value="Unassembled WGS sequence"/>
</dbReference>
<gene>
    <name evidence="2" type="ORF">SAMN05192539_100323</name>
</gene>
<keyword evidence="3" id="KW-1185">Reference proteome</keyword>
<dbReference type="RefSeq" id="WP_090863660.1">
    <property type="nucleotide sequence ID" value="NZ_FNYE01000003.1"/>
</dbReference>
<accession>A0A1H6S0G6</accession>
<organism evidence="2 3">
    <name type="scientific">Paraburkholderia diazotrophica</name>
    <dbReference type="NCBI Taxonomy" id="667676"/>
    <lineage>
        <taxon>Bacteria</taxon>
        <taxon>Pseudomonadati</taxon>
        <taxon>Pseudomonadota</taxon>
        <taxon>Betaproteobacteria</taxon>
        <taxon>Burkholderiales</taxon>
        <taxon>Burkholderiaceae</taxon>
        <taxon>Paraburkholderia</taxon>
    </lineage>
</organism>
<sequence>MFSRPSRVALALTLPALAVLAACSTPPKAKLQEDFVNSSASPYTRTFQVGSTEACEGARRALLSQGYMTTLVRPDTVDATKNFQPASDSHFTVEFHIVCTAGDDATNSSIVYANAVQSGYALKKSDTSASVGLSVLGSLSLPIRSNSDAMVKISSETIQSGKFYNGFFDLVGHYLANVVRSSPVPGDTISATPLPMPPAPPALVVTPMPATLGGNAAPVIMPAAQAPTAATTIPATATATPTSTVPATPAAPVAAPIAPLTPLVPTVPMMPAHETTALDSAPAIAASPASGATASPQ</sequence>
<protein>
    <recommendedName>
        <fullName evidence="4">DUF2242 domain-containing protein</fullName>
    </recommendedName>
</protein>
<feature type="chain" id="PRO_5011593500" description="DUF2242 domain-containing protein" evidence="1">
    <location>
        <begin position="22"/>
        <end position="297"/>
    </location>
</feature>
<evidence type="ECO:0000256" key="1">
    <source>
        <dbReference type="SAM" id="SignalP"/>
    </source>
</evidence>
<dbReference type="AlphaFoldDB" id="A0A1H6S0G6"/>
<proteinExistence type="predicted"/>
<keyword evidence="1" id="KW-0732">Signal</keyword>
<dbReference type="Pfam" id="PF10001">
    <property type="entry name" value="DUF2242"/>
    <property type="match status" value="1"/>
</dbReference>
<name>A0A1H6S0G6_9BURK</name>
<dbReference type="InterPro" id="IPR018718">
    <property type="entry name" value="DUF2242"/>
</dbReference>